<dbReference type="EMBL" id="ACYH01000018">
    <property type="protein sequence ID" value="EEV20964.1"/>
    <property type="molecule type" value="Genomic_DNA"/>
</dbReference>
<proteinExistence type="predicted"/>
<evidence type="ECO:0000313" key="2">
    <source>
        <dbReference type="EMBL" id="EEV20964.1"/>
    </source>
</evidence>
<evidence type="ECO:0000256" key="1">
    <source>
        <dbReference type="SAM" id="SignalP"/>
    </source>
</evidence>
<name>C8PNS6_9SPIR</name>
<dbReference type="Proteomes" id="UP000004509">
    <property type="component" value="Unassembled WGS sequence"/>
</dbReference>
<dbReference type="CDD" id="cd13120">
    <property type="entry name" value="BF2867_like_N"/>
    <property type="match status" value="1"/>
</dbReference>
<dbReference type="PROSITE" id="PS51257">
    <property type="entry name" value="PROKAR_LIPOPROTEIN"/>
    <property type="match status" value="1"/>
</dbReference>
<protein>
    <submittedName>
        <fullName evidence="2">Uncharacterized protein</fullName>
    </submittedName>
</protein>
<keyword evidence="1" id="KW-0732">Signal</keyword>
<organism evidence="2 3">
    <name type="scientific">Treponema vincentii ATCC 35580</name>
    <dbReference type="NCBI Taxonomy" id="596324"/>
    <lineage>
        <taxon>Bacteria</taxon>
        <taxon>Pseudomonadati</taxon>
        <taxon>Spirochaetota</taxon>
        <taxon>Spirochaetia</taxon>
        <taxon>Spirochaetales</taxon>
        <taxon>Treponemataceae</taxon>
        <taxon>Treponema</taxon>
    </lineage>
</organism>
<comment type="caution">
    <text evidence="2">The sequence shown here is derived from an EMBL/GenBank/DDBJ whole genome shotgun (WGS) entry which is preliminary data.</text>
</comment>
<dbReference type="STRING" id="596324.TREVI0001_0960"/>
<gene>
    <name evidence="2" type="ORF">TREVI0001_0960</name>
</gene>
<evidence type="ECO:0000313" key="3">
    <source>
        <dbReference type="Proteomes" id="UP000004509"/>
    </source>
</evidence>
<sequence>MKKLRLISVSILFAALCLIFTACNQGLTAGQGTGTVRIVIDNGATRAVNAEGMPEFDETNTTITVTGEDGTELKKASGATPITLTLDIGKKINIKVVVTTEAGEWRGTKEHTVTAGTNTVAVKLSKAPKSVENILSKVKLNKPQDVEITLKLANGKELIDDVKIRGNHQAYPVIARDGKGRIYVLYDKSGSRHFTRFDTEGTEDAHFETAITSVLPSSVRIRTMTVDAKTNTIFVFDTSATNVYALTESSPKVFTCSGSFDISTLHGAATALPVSAAAAYNGVLFLATSANKLLACDVTLSGTSLTLVERAIETLENLRPSSLGGWTACTGLFADKSGVYCLLYGSSLRSPQWYMIGALVHYTYSKGGLQIKQ</sequence>
<dbReference type="AlphaFoldDB" id="C8PNS6"/>
<feature type="signal peptide" evidence="1">
    <location>
        <begin position="1"/>
        <end position="24"/>
    </location>
</feature>
<reference evidence="2 3" key="1">
    <citation type="submission" date="2009-07" db="EMBL/GenBank/DDBJ databases">
        <authorList>
            <person name="Madupu R."/>
            <person name="Sebastian Y."/>
            <person name="Durkin A.S."/>
            <person name="Torralba M."/>
            <person name="Methe B."/>
            <person name="Sutton G.G."/>
            <person name="Strausberg R.L."/>
            <person name="Nelson K.E."/>
        </authorList>
    </citation>
    <scope>NUCLEOTIDE SEQUENCE [LARGE SCALE GENOMIC DNA]</scope>
    <source>
        <strain evidence="2 3">ATCC 35580</strain>
    </source>
</reference>
<dbReference type="RefSeq" id="WP_006188191.1">
    <property type="nucleotide sequence ID" value="NZ_ACYH01000018.1"/>
</dbReference>
<accession>C8PNS6</accession>
<feature type="chain" id="PRO_5002989358" evidence="1">
    <location>
        <begin position="25"/>
        <end position="373"/>
    </location>
</feature>